<proteinExistence type="inferred from homology"/>
<dbReference type="Proteomes" id="UP000258309">
    <property type="component" value="Unassembled WGS sequence"/>
</dbReference>
<dbReference type="Pfam" id="PF01425">
    <property type="entry name" value="Amidase"/>
    <property type="match status" value="1"/>
</dbReference>
<comment type="catalytic activity">
    <reaction evidence="1">
        <text>a monocarboxylic acid amide + H2O = a monocarboxylate + NH4(+)</text>
        <dbReference type="Rhea" id="RHEA:12020"/>
        <dbReference type="ChEBI" id="CHEBI:15377"/>
        <dbReference type="ChEBI" id="CHEBI:28938"/>
        <dbReference type="ChEBI" id="CHEBI:35757"/>
        <dbReference type="ChEBI" id="CHEBI:83628"/>
        <dbReference type="EC" id="3.5.1.4"/>
    </reaction>
</comment>
<dbReference type="STRING" id="5539.A0A3E2GWN9"/>
<dbReference type="SUPFAM" id="SSF75304">
    <property type="entry name" value="Amidase signature (AS) enzymes"/>
    <property type="match status" value="1"/>
</dbReference>
<feature type="non-terminal residue" evidence="7">
    <location>
        <position position="1"/>
    </location>
</feature>
<evidence type="ECO:0000256" key="1">
    <source>
        <dbReference type="ARBA" id="ARBA00001311"/>
    </source>
</evidence>
<protein>
    <recommendedName>
        <fullName evidence="3">amidase</fullName>
        <ecNumber evidence="3">3.5.1.4</ecNumber>
    </recommendedName>
</protein>
<comment type="caution">
    <text evidence="7">The sequence shown here is derived from an EMBL/GenBank/DDBJ whole genome shotgun (WGS) entry which is preliminary data.</text>
</comment>
<feature type="region of interest" description="Disordered" evidence="5">
    <location>
        <begin position="16"/>
        <end position="39"/>
    </location>
</feature>
<dbReference type="AlphaFoldDB" id="A0A3E2GWN9"/>
<dbReference type="EC" id="3.5.1.4" evidence="3"/>
<evidence type="ECO:0000313" key="8">
    <source>
        <dbReference type="Proteomes" id="UP000258309"/>
    </source>
</evidence>
<gene>
    <name evidence="7" type="ORF">B7463_g10752</name>
</gene>
<dbReference type="GO" id="GO:0004040">
    <property type="term" value="F:amidase activity"/>
    <property type="evidence" value="ECO:0007669"/>
    <property type="project" value="UniProtKB-EC"/>
</dbReference>
<dbReference type="InterPro" id="IPR036928">
    <property type="entry name" value="AS_sf"/>
</dbReference>
<feature type="non-terminal residue" evidence="7">
    <location>
        <position position="728"/>
    </location>
</feature>
<evidence type="ECO:0000256" key="2">
    <source>
        <dbReference type="ARBA" id="ARBA00009199"/>
    </source>
</evidence>
<dbReference type="Gene3D" id="3.90.1300.10">
    <property type="entry name" value="Amidase signature (AS) domain"/>
    <property type="match status" value="1"/>
</dbReference>
<evidence type="ECO:0000259" key="6">
    <source>
        <dbReference type="Pfam" id="PF01425"/>
    </source>
</evidence>
<dbReference type="OMA" id="AQVATNC"/>
<dbReference type="EMBL" id="NCSJ02000322">
    <property type="protein sequence ID" value="RFU25584.1"/>
    <property type="molecule type" value="Genomic_DNA"/>
</dbReference>
<keyword evidence="8" id="KW-1185">Reference proteome</keyword>
<sequence length="728" mass="80709">MAKPRRESRLLHLHIVPPQASYHDDPSDDANFDGQASSAIASPPEYASMFEYLRDRAKRFPNLPVPEFGYTQPAVGDTSDPSHQEPYRDDPCIVEIDPPPPAYEAIPAPPQVEQLDGWEDVDSDTHTAEEFLKWMPGQTTSGWKIKDDIKAYHGETLGLRLLNMAVATVTIASGATWQEVAKDRQRHRDETIAAIEPAIPDVASIPQNTTSVAKGLLTVKEIEITETTVETLTGKLSTGELTALEVTQAFLRRAGLAQKLVNCIAELLPERAIARAKYLDEFRKTHGKTVGPLHGVPISVKEHIGFKDLDHNAAFIAWVGRVGKEDAHILQLLWRAGAVFYCRTTQPQSLMHLETSSNIYGVTVNPFNTTLTSGGSSGGEGALIGFRGSCLGIGTDIGGSIRSPAANNGLYGFKPTARRLPMAGLAATMDGQEHILPTIGPLSTSLEGCKIFTKSLIDAKPWYKESFLLPFPWKEEKAFKDKKLKVAILWDDGVVKPHPPVTRALKQIVEKLKAKGNVEVVDWKPYQHDRAWEIIANLYFCDGGDEEKAAIAASGEPMRPLTEFIITENPHLEKHTIPSLWSATVTRDKYRDEYAELWSKTATHIGPNGEPQGIVDVILCPVGPGSAPKIDTAKYWGYTCQWNLLDYPAFVFPVDKVDVEKDGGKEEYSPRNPKDEYNWKLWEEHGAEGYKDAPISLQLVGRRFEDEKVIEALELIKEETGFPFVNYV</sequence>
<evidence type="ECO:0000256" key="3">
    <source>
        <dbReference type="ARBA" id="ARBA00012922"/>
    </source>
</evidence>
<evidence type="ECO:0000256" key="5">
    <source>
        <dbReference type="SAM" id="MobiDB-lite"/>
    </source>
</evidence>
<accession>A0A3E2GWN9</accession>
<dbReference type="OrthoDB" id="6428749at2759"/>
<keyword evidence="4" id="KW-0378">Hydrolase</keyword>
<feature type="domain" description="Amidase" evidence="6">
    <location>
        <begin position="245"/>
        <end position="709"/>
    </location>
</feature>
<dbReference type="InterPro" id="IPR020556">
    <property type="entry name" value="Amidase_CS"/>
</dbReference>
<comment type="similarity">
    <text evidence="2">Belongs to the amidase family.</text>
</comment>
<name>A0A3E2GWN9_SCYLI</name>
<organism evidence="7 8">
    <name type="scientific">Scytalidium lignicola</name>
    <name type="common">Hyphomycete</name>
    <dbReference type="NCBI Taxonomy" id="5539"/>
    <lineage>
        <taxon>Eukaryota</taxon>
        <taxon>Fungi</taxon>
        <taxon>Dikarya</taxon>
        <taxon>Ascomycota</taxon>
        <taxon>Pezizomycotina</taxon>
        <taxon>Leotiomycetes</taxon>
        <taxon>Leotiomycetes incertae sedis</taxon>
        <taxon>Scytalidium</taxon>
    </lineage>
</organism>
<dbReference type="PANTHER" id="PTHR46072:SF4">
    <property type="entry name" value="AMIDASE C550.07-RELATED"/>
    <property type="match status" value="1"/>
</dbReference>
<reference evidence="7 8" key="1">
    <citation type="submission" date="2018-05" db="EMBL/GenBank/DDBJ databases">
        <title>Draft genome sequence of Scytalidium lignicola DSM 105466, a ubiquitous saprotrophic fungus.</title>
        <authorList>
            <person name="Buettner E."/>
            <person name="Gebauer A.M."/>
            <person name="Hofrichter M."/>
            <person name="Liers C."/>
            <person name="Kellner H."/>
        </authorList>
    </citation>
    <scope>NUCLEOTIDE SEQUENCE [LARGE SCALE GENOMIC DNA]</scope>
    <source>
        <strain evidence="7 8">DSM 105466</strain>
    </source>
</reference>
<evidence type="ECO:0000313" key="7">
    <source>
        <dbReference type="EMBL" id="RFU25584.1"/>
    </source>
</evidence>
<dbReference type="PANTHER" id="PTHR46072">
    <property type="entry name" value="AMIDASE-RELATED-RELATED"/>
    <property type="match status" value="1"/>
</dbReference>
<dbReference type="PROSITE" id="PS00571">
    <property type="entry name" value="AMIDASES"/>
    <property type="match status" value="1"/>
</dbReference>
<evidence type="ECO:0000256" key="4">
    <source>
        <dbReference type="ARBA" id="ARBA00022801"/>
    </source>
</evidence>
<dbReference type="InterPro" id="IPR023631">
    <property type="entry name" value="Amidase_dom"/>
</dbReference>